<dbReference type="SUPFAM" id="SSF53187">
    <property type="entry name" value="Zn-dependent exopeptidases"/>
    <property type="match status" value="1"/>
</dbReference>
<dbReference type="PANTHER" id="PTHR43808:SF27">
    <property type="entry name" value="PROTEIN ROCB"/>
    <property type="match status" value="1"/>
</dbReference>
<dbReference type="AlphaFoldDB" id="F6DRH5"/>
<dbReference type="InterPro" id="IPR002933">
    <property type="entry name" value="Peptidase_M20"/>
</dbReference>
<protein>
    <submittedName>
        <fullName evidence="1">Peptidase M20</fullName>
    </submittedName>
</protein>
<dbReference type="eggNOG" id="COG4187">
    <property type="taxonomic scope" value="Bacteria"/>
</dbReference>
<dbReference type="Proteomes" id="UP000009234">
    <property type="component" value="Chromosome"/>
</dbReference>
<keyword evidence="2" id="KW-1185">Reference proteome</keyword>
<dbReference type="Gene3D" id="3.40.630.10">
    <property type="entry name" value="Zn peptidases"/>
    <property type="match status" value="1"/>
</dbReference>
<gene>
    <name evidence="1" type="ordered locus">Desru_0441</name>
</gene>
<dbReference type="Pfam" id="PF01546">
    <property type="entry name" value="Peptidase_M20"/>
    <property type="match status" value="1"/>
</dbReference>
<dbReference type="KEGG" id="dru:Desru_0441"/>
<name>F6DRH5_DESRL</name>
<accession>F6DRH5</accession>
<dbReference type="InterPro" id="IPR050072">
    <property type="entry name" value="Peptidase_M20A"/>
</dbReference>
<dbReference type="RefSeq" id="WP_013840504.1">
    <property type="nucleotide sequence ID" value="NC_015589.1"/>
</dbReference>
<organism evidence="1 2">
    <name type="scientific">Desulforamulus ruminis (strain ATCC 23193 / DSM 2154 / NCIMB 8452 / DL)</name>
    <name type="common">Desulfotomaculum ruminis</name>
    <dbReference type="NCBI Taxonomy" id="696281"/>
    <lineage>
        <taxon>Bacteria</taxon>
        <taxon>Bacillati</taxon>
        <taxon>Bacillota</taxon>
        <taxon>Clostridia</taxon>
        <taxon>Eubacteriales</taxon>
        <taxon>Peptococcaceae</taxon>
        <taxon>Desulforamulus</taxon>
    </lineage>
</organism>
<proteinExistence type="predicted"/>
<dbReference type="HOGENOM" id="CLU_037632_0_0_9"/>
<dbReference type="PANTHER" id="PTHR43808">
    <property type="entry name" value="ACETYLORNITHINE DEACETYLASE"/>
    <property type="match status" value="1"/>
</dbReference>
<dbReference type="GO" id="GO:0016787">
    <property type="term" value="F:hydrolase activity"/>
    <property type="evidence" value="ECO:0007669"/>
    <property type="project" value="InterPro"/>
</dbReference>
<dbReference type="EMBL" id="CP002780">
    <property type="protein sequence ID" value="AEG58729.1"/>
    <property type="molecule type" value="Genomic_DNA"/>
</dbReference>
<evidence type="ECO:0000313" key="2">
    <source>
        <dbReference type="Proteomes" id="UP000009234"/>
    </source>
</evidence>
<dbReference type="OrthoDB" id="9815360at2"/>
<dbReference type="STRING" id="696281.Desru_0441"/>
<reference evidence="1 2" key="2">
    <citation type="journal article" date="2012" name="Stand. Genomic Sci.">
        <title>Complete genome sequence of the sulfate-reducing firmicute Desulfotomaculum ruminis type strain (DL(T)).</title>
        <authorList>
            <person name="Spring S."/>
            <person name="Visser M."/>
            <person name="Lu M."/>
            <person name="Copeland A."/>
            <person name="Lapidus A."/>
            <person name="Lucas S."/>
            <person name="Cheng J.F."/>
            <person name="Han C."/>
            <person name="Tapia R."/>
            <person name="Goodwin L.A."/>
            <person name="Pitluck S."/>
            <person name="Ivanova N."/>
            <person name="Land M."/>
            <person name="Hauser L."/>
            <person name="Larimer F."/>
            <person name="Rohde M."/>
            <person name="Goker M."/>
            <person name="Detter J.C."/>
            <person name="Kyrpides N.C."/>
            <person name="Woyke T."/>
            <person name="Schaap P.J."/>
            <person name="Plugge C.M."/>
            <person name="Muyzer G."/>
            <person name="Kuever J."/>
            <person name="Pereira I.A."/>
            <person name="Parshina S.N."/>
            <person name="Bernier-Latmani R."/>
            <person name="Stams A.J."/>
            <person name="Klenk H.P."/>
        </authorList>
    </citation>
    <scope>NUCLEOTIDE SEQUENCE [LARGE SCALE GENOMIC DNA]</scope>
    <source>
        <strain evidence="2">ATCC 23193 / DSM 2154 / NCIB 8452 / DL</strain>
    </source>
</reference>
<sequence>MLTCREDVLFLTKTLTQVPSIVNTPGEKAMAQSLFQRISSLPYFTKNPAQVLLAPTVGDELERYNVLAFVRGTKQISNKTVILMGHIDTVGIEDYSHLKEVACDPDALMAALEKEKLPELVRQHLTSGEWLFGRGVLDMKGGVASHLYLLKYYSEHPEELSGNLVFVGECDEEDSSHGILSALKNLKDWQKKYGFDYQAAICSDFVAPRFQGDENRYIYKGTVGKLLPSFFITGSETHVGSCFEGLDPNFIAAELTRQINYNPELCNEAYGETPAPPVSLKQTDLKPAYTVQTALAAYVYYNFFIHSWSPKDVLAKLKDQALAAFEQALSAFKVRHRTYCRMSGEPYHEVPWEPRVYTFEEFEGLLVSEHGPAYEQHMQDFKNRLLLDQTLDTRMFAAKVVEEAWQWMKDKSPAIILFYSSLYSPRIEVTGKNEREKNLMAAMEQALELVQPHYRHNIVIRNFFPYISDMSFVALSDDEEGIRAVCSNNPAWGSKHYVEYQDIRDINVPVINIGPYGYDAHKKYERMEMSFSLEVVPNLTNEIILKLLEAK</sequence>
<evidence type="ECO:0000313" key="1">
    <source>
        <dbReference type="EMBL" id="AEG58729.1"/>
    </source>
</evidence>
<dbReference type="PIRSF" id="PIRSF010386">
    <property type="entry name" value="RocB"/>
    <property type="match status" value="1"/>
</dbReference>
<reference evidence="2" key="1">
    <citation type="submission" date="2011-05" db="EMBL/GenBank/DDBJ databases">
        <title>Complete sequence of Desulfotomaculum ruminis DSM 2154.</title>
        <authorList>
            <person name="Lucas S."/>
            <person name="Copeland A."/>
            <person name="Lapidus A."/>
            <person name="Cheng J.-F."/>
            <person name="Goodwin L."/>
            <person name="Pitluck S."/>
            <person name="Lu M."/>
            <person name="Detter J.C."/>
            <person name="Han C."/>
            <person name="Tapia R."/>
            <person name="Land M."/>
            <person name="Hauser L."/>
            <person name="Kyrpides N."/>
            <person name="Ivanova N."/>
            <person name="Mikhailova N."/>
            <person name="Pagani I."/>
            <person name="Stams A.J.M."/>
            <person name="Plugge C.M."/>
            <person name="Muyzer G."/>
            <person name="Kuever J."/>
            <person name="Parshina S.N."/>
            <person name="Ivanova A.E."/>
            <person name="Nazina T.N."/>
            <person name="Brambilla E."/>
            <person name="Spring S."/>
            <person name="Klenk H.-P."/>
            <person name="Woyke T."/>
        </authorList>
    </citation>
    <scope>NUCLEOTIDE SEQUENCE [LARGE SCALE GENOMIC DNA]</scope>
    <source>
        <strain evidence="2">ATCC 23193 / DSM 2154 / NCIB 8452 / DL</strain>
    </source>
</reference>
<dbReference type="InterPro" id="IPR012166">
    <property type="entry name" value="Uncharacterised_RocB"/>
</dbReference>